<keyword evidence="4" id="KW-1185">Reference proteome</keyword>
<comment type="caution">
    <text evidence="3">The sequence shown here is derived from an EMBL/GenBank/DDBJ whole genome shotgun (WGS) entry which is preliminary data.</text>
</comment>
<evidence type="ECO:0000256" key="2">
    <source>
        <dbReference type="SAM" id="MobiDB-lite"/>
    </source>
</evidence>
<name>A0A8T0CVP6_CORYI</name>
<dbReference type="Pfam" id="PF13637">
    <property type="entry name" value="Ank_4"/>
    <property type="match status" value="1"/>
</dbReference>
<dbReference type="Pfam" id="PF12796">
    <property type="entry name" value="Ank_2"/>
    <property type="match status" value="1"/>
</dbReference>
<dbReference type="Gene3D" id="1.25.40.20">
    <property type="entry name" value="Ankyrin repeat-containing domain"/>
    <property type="match status" value="2"/>
</dbReference>
<feature type="region of interest" description="Disordered" evidence="2">
    <location>
        <begin position="23"/>
        <end position="45"/>
    </location>
</feature>
<dbReference type="Gramene" id="rna-gnl|WGS:JABURB|Cocit.L5728.2">
    <property type="protein sequence ID" value="cds-KAF7850218.1"/>
    <property type="gene ID" value="gene-BT93_L5728"/>
</dbReference>
<dbReference type="PANTHER" id="PTHR47303:SF1">
    <property type="entry name" value="NF-KAPPA-B INHIBITOR BETA"/>
    <property type="match status" value="1"/>
</dbReference>
<keyword evidence="1" id="KW-0040">ANK repeat</keyword>
<dbReference type="PROSITE" id="PS50088">
    <property type="entry name" value="ANK_REPEAT"/>
    <property type="match status" value="1"/>
</dbReference>
<gene>
    <name evidence="3" type="ORF">BT93_L5728</name>
</gene>
<dbReference type="SMART" id="SM00248">
    <property type="entry name" value="ANK"/>
    <property type="match status" value="3"/>
</dbReference>
<evidence type="ECO:0000313" key="4">
    <source>
        <dbReference type="Proteomes" id="UP000806378"/>
    </source>
</evidence>
<evidence type="ECO:0000256" key="1">
    <source>
        <dbReference type="PROSITE-ProRule" id="PRU00023"/>
    </source>
</evidence>
<dbReference type="InterPro" id="IPR002110">
    <property type="entry name" value="Ankyrin_rpt"/>
</dbReference>
<reference evidence="3" key="1">
    <citation type="submission" date="2020-05" db="EMBL/GenBank/DDBJ databases">
        <title>WGS assembly of Corymbia citriodora subspecies variegata.</title>
        <authorList>
            <person name="Barry K."/>
            <person name="Hundley H."/>
            <person name="Shu S."/>
            <person name="Jenkins J."/>
            <person name="Grimwood J."/>
            <person name="Baten A."/>
        </authorList>
    </citation>
    <scope>NUCLEOTIDE SEQUENCE</scope>
    <source>
        <strain evidence="3">CV2-018</strain>
    </source>
</reference>
<protein>
    <submittedName>
        <fullName evidence="3">Uncharacterized protein</fullName>
    </submittedName>
</protein>
<feature type="repeat" description="ANK" evidence="1">
    <location>
        <begin position="193"/>
        <end position="215"/>
    </location>
</feature>
<dbReference type="AlphaFoldDB" id="A0A8T0CVP6"/>
<accession>A0A8T0CVP6</accession>
<organism evidence="3 4">
    <name type="scientific">Corymbia citriodora subsp. variegata</name>
    <dbReference type="NCBI Taxonomy" id="360336"/>
    <lineage>
        <taxon>Eukaryota</taxon>
        <taxon>Viridiplantae</taxon>
        <taxon>Streptophyta</taxon>
        <taxon>Embryophyta</taxon>
        <taxon>Tracheophyta</taxon>
        <taxon>Spermatophyta</taxon>
        <taxon>Magnoliopsida</taxon>
        <taxon>eudicotyledons</taxon>
        <taxon>Gunneridae</taxon>
        <taxon>Pentapetalae</taxon>
        <taxon>rosids</taxon>
        <taxon>malvids</taxon>
        <taxon>Myrtales</taxon>
        <taxon>Myrtaceae</taxon>
        <taxon>Myrtoideae</taxon>
        <taxon>Eucalypteae</taxon>
        <taxon>Corymbia</taxon>
    </lineage>
</organism>
<dbReference type="EMBL" id="MU089633">
    <property type="protein sequence ID" value="KAF7850219.1"/>
    <property type="molecule type" value="Genomic_DNA"/>
</dbReference>
<dbReference type="OrthoDB" id="207120at2759"/>
<dbReference type="Proteomes" id="UP000806378">
    <property type="component" value="Unassembled WGS sequence"/>
</dbReference>
<dbReference type="Gramene" id="rna-gnl|WGS:JABURB|Cocit.L5728.1">
    <property type="protein sequence ID" value="cds-KAF7850219.1"/>
    <property type="gene ID" value="gene-BT93_L5728"/>
</dbReference>
<sequence>MDGELSIEVKDSGMNNLIAEEVKKDKRGPSMEVSEDEMDSSKEEEIWRGRRDRMNNAMTASRAVAGQDPAETYAAACRLTNVINNADIEEFISEIESFADRTDLFAVLKTMWPSNGSVLHCAAIARKDDILRLLINSVGEHLIDAQDEWGNTPLHMVATLGGSTRAAEMLIRRARDLPNVEDKNRLLRIKNKQGNTALHRAVINRHTDLVRYLLSEDLEPVYWKNAAHRSPLYEAIMINDSILQEVLFSLPLEPSRIKGLPPIHGAIAYEKRGMYFNLLM</sequence>
<dbReference type="SUPFAM" id="SSF48403">
    <property type="entry name" value="Ankyrin repeat"/>
    <property type="match status" value="1"/>
</dbReference>
<dbReference type="EMBL" id="MU089633">
    <property type="protein sequence ID" value="KAF7850218.1"/>
    <property type="molecule type" value="Genomic_DNA"/>
</dbReference>
<dbReference type="PROSITE" id="PS50297">
    <property type="entry name" value="ANK_REP_REGION"/>
    <property type="match status" value="1"/>
</dbReference>
<dbReference type="PANTHER" id="PTHR47303">
    <property type="match status" value="1"/>
</dbReference>
<evidence type="ECO:0000313" key="3">
    <source>
        <dbReference type="EMBL" id="KAF7850219.1"/>
    </source>
</evidence>
<proteinExistence type="predicted"/>
<dbReference type="InterPro" id="IPR036770">
    <property type="entry name" value="Ankyrin_rpt-contain_sf"/>
</dbReference>